<evidence type="ECO:0000313" key="6">
    <source>
        <dbReference type="EMBL" id="GMI41493.1"/>
    </source>
</evidence>
<feature type="domain" description="MYND-type" evidence="5">
    <location>
        <begin position="169"/>
        <end position="215"/>
    </location>
</feature>
<dbReference type="Proteomes" id="UP001165065">
    <property type="component" value="Unassembled WGS sequence"/>
</dbReference>
<dbReference type="InterPro" id="IPR002893">
    <property type="entry name" value="Znf_MYND"/>
</dbReference>
<evidence type="ECO:0000256" key="3">
    <source>
        <dbReference type="ARBA" id="ARBA00022833"/>
    </source>
</evidence>
<comment type="caution">
    <text evidence="6">The sequence shown here is derived from an EMBL/GenBank/DDBJ whole genome shotgun (WGS) entry which is preliminary data.</text>
</comment>
<dbReference type="AlphaFoldDB" id="A0A9W7LAB5"/>
<evidence type="ECO:0000256" key="4">
    <source>
        <dbReference type="PROSITE-ProRule" id="PRU00134"/>
    </source>
</evidence>
<name>A0A9W7LAB5_9STRA</name>
<dbReference type="GO" id="GO:0008270">
    <property type="term" value="F:zinc ion binding"/>
    <property type="evidence" value="ECO:0007669"/>
    <property type="project" value="UniProtKB-KW"/>
</dbReference>
<proteinExistence type="predicted"/>
<reference evidence="7" key="1">
    <citation type="journal article" date="2023" name="Commun. Biol.">
        <title>Genome analysis of Parmales, the sister group of diatoms, reveals the evolutionary specialization of diatoms from phago-mixotrophs to photoautotrophs.</title>
        <authorList>
            <person name="Ban H."/>
            <person name="Sato S."/>
            <person name="Yoshikawa S."/>
            <person name="Yamada K."/>
            <person name="Nakamura Y."/>
            <person name="Ichinomiya M."/>
            <person name="Sato N."/>
            <person name="Blanc-Mathieu R."/>
            <person name="Endo H."/>
            <person name="Kuwata A."/>
            <person name="Ogata H."/>
        </authorList>
    </citation>
    <scope>NUCLEOTIDE SEQUENCE [LARGE SCALE GENOMIC DNA]</scope>
</reference>
<dbReference type="Gene3D" id="6.10.140.2220">
    <property type="match status" value="1"/>
</dbReference>
<gene>
    <name evidence="6" type="ORF">TrCOL_g11326</name>
</gene>
<evidence type="ECO:0000259" key="5">
    <source>
        <dbReference type="PROSITE" id="PS50865"/>
    </source>
</evidence>
<protein>
    <recommendedName>
        <fullName evidence="5">MYND-type domain-containing protein</fullName>
    </recommendedName>
</protein>
<keyword evidence="1" id="KW-0479">Metal-binding</keyword>
<organism evidence="6 7">
    <name type="scientific">Triparma columacea</name>
    <dbReference type="NCBI Taxonomy" id="722753"/>
    <lineage>
        <taxon>Eukaryota</taxon>
        <taxon>Sar</taxon>
        <taxon>Stramenopiles</taxon>
        <taxon>Ochrophyta</taxon>
        <taxon>Bolidophyceae</taxon>
        <taxon>Parmales</taxon>
        <taxon>Triparmaceae</taxon>
        <taxon>Triparma</taxon>
    </lineage>
</organism>
<accession>A0A9W7LAB5</accession>
<dbReference type="Pfam" id="PF01753">
    <property type="entry name" value="zf-MYND"/>
    <property type="match status" value="1"/>
</dbReference>
<dbReference type="EMBL" id="BRYA01000152">
    <property type="protein sequence ID" value="GMI41493.1"/>
    <property type="molecule type" value="Genomic_DNA"/>
</dbReference>
<evidence type="ECO:0000256" key="2">
    <source>
        <dbReference type="ARBA" id="ARBA00022771"/>
    </source>
</evidence>
<dbReference type="OrthoDB" id="496827at2759"/>
<keyword evidence="7" id="KW-1185">Reference proteome</keyword>
<evidence type="ECO:0000256" key="1">
    <source>
        <dbReference type="ARBA" id="ARBA00022723"/>
    </source>
</evidence>
<evidence type="ECO:0000313" key="7">
    <source>
        <dbReference type="Proteomes" id="UP001165065"/>
    </source>
</evidence>
<sequence length="444" mass="50588">MISSEKVDPARKKQRIEARRKAQALARLERLDNMQLNGTNIPEPTTECSGRMIAEQLQSSIRCPGDLLFPDTRSRTGEGDDGSDSFTFSEFQDSLVRLWHGKSRVGDERQGARRSAVCSGHATKMCQDKSDFLLGIDDRTLTNLCEEAWDKAYDKHSRDFRYTKHHYCCRVCLKPGPTEGSDDVKPLLKCSKCKSVFYCSVECQKKDYKNHKAWCYDRGTVLNVEMTPKNKIPWFRSNLNFCTSCGCKHPLNCPCPNAIHCSPHFGNLDLICWPYPQSTRELVEELQGDKDLEAAKTVMKAWGGESFLEFEDNKDAKEKISYKTAFARTGHDESLFLRTHPQSFRWSCCGMTHLEGRVGCFHHGTGPFRCHCANCEKGLKTPKDPHGKTKQGEKCLNIVEGPDPRSVGRYKNWQISETYDMMNKDQIKLLDKSIKEAQQVLNNT</sequence>
<keyword evidence="3" id="KW-0862">Zinc</keyword>
<dbReference type="PROSITE" id="PS50865">
    <property type="entry name" value="ZF_MYND_2"/>
    <property type="match status" value="1"/>
</dbReference>
<dbReference type="SUPFAM" id="SSF144232">
    <property type="entry name" value="HIT/MYND zinc finger-like"/>
    <property type="match status" value="1"/>
</dbReference>
<keyword evidence="2 4" id="KW-0863">Zinc-finger</keyword>